<dbReference type="Pfam" id="PF07196">
    <property type="entry name" value="Flagellin_IN"/>
    <property type="match status" value="1"/>
</dbReference>
<keyword evidence="9" id="KW-1185">Reference proteome</keyword>
<keyword evidence="8" id="KW-0969">Cilium</keyword>
<evidence type="ECO:0000256" key="1">
    <source>
        <dbReference type="ARBA" id="ARBA00009764"/>
    </source>
</evidence>
<keyword evidence="5" id="KW-0964">Secreted</keyword>
<dbReference type="Pfam" id="PF07195">
    <property type="entry name" value="FliD_C"/>
    <property type="match status" value="2"/>
</dbReference>
<comment type="function">
    <text evidence="5">Required for morphogenesis and for the elongation of the flagellar filament by facilitating polymerization of the flagellin monomers at the tip of growing filament. Forms a capping structure, which prevents flagellin subunits (transported through the central channel of the flagellum) from leaking out without polymerization at the distal end.</text>
</comment>
<gene>
    <name evidence="8" type="ORF">EOE65_11415</name>
</gene>
<proteinExistence type="inferred from homology"/>
<comment type="caution">
    <text evidence="8">The sequence shown here is derived from an EMBL/GenBank/DDBJ whole genome shotgun (WGS) entry which is preliminary data.</text>
</comment>
<dbReference type="Pfam" id="PF02465">
    <property type="entry name" value="FliD_N"/>
    <property type="match status" value="1"/>
</dbReference>
<dbReference type="GO" id="GO:0009421">
    <property type="term" value="C:bacterial-type flagellum filament cap"/>
    <property type="evidence" value="ECO:0007669"/>
    <property type="project" value="InterPro"/>
</dbReference>
<organism evidence="8 9">
    <name type="scientific">Neptunomonas marina</name>
    <dbReference type="NCBI Taxonomy" id="1815562"/>
    <lineage>
        <taxon>Bacteria</taxon>
        <taxon>Pseudomonadati</taxon>
        <taxon>Pseudomonadota</taxon>
        <taxon>Gammaproteobacteria</taxon>
        <taxon>Oceanospirillales</taxon>
        <taxon>Oceanospirillaceae</taxon>
        <taxon>Neptunomonas</taxon>
    </lineage>
</organism>
<dbReference type="Proteomes" id="UP000282818">
    <property type="component" value="Unassembled WGS sequence"/>
</dbReference>
<keyword evidence="8" id="KW-0282">Flagellum</keyword>
<dbReference type="GO" id="GO:0071973">
    <property type="term" value="P:bacterial-type flagellum-dependent cell motility"/>
    <property type="evidence" value="ECO:0007669"/>
    <property type="project" value="TreeGrafter"/>
</dbReference>
<evidence type="ECO:0000256" key="2">
    <source>
        <dbReference type="ARBA" id="ARBA00011255"/>
    </source>
</evidence>
<dbReference type="InterPro" id="IPR010809">
    <property type="entry name" value="FliD_C"/>
</dbReference>
<feature type="domain" description="Flagellar hook-associated protein 2 N-terminal" evidence="6">
    <location>
        <begin position="13"/>
        <end position="111"/>
    </location>
</feature>
<accession>A0A437Q7A1</accession>
<dbReference type="GO" id="GO:0005576">
    <property type="term" value="C:extracellular region"/>
    <property type="evidence" value="ECO:0007669"/>
    <property type="project" value="UniProtKB-SubCell"/>
</dbReference>
<reference evidence="8 9" key="1">
    <citation type="submission" date="2019-01" db="EMBL/GenBank/DDBJ databases">
        <authorList>
            <person name="Chen W.-M."/>
        </authorList>
    </citation>
    <scope>NUCLEOTIDE SEQUENCE [LARGE SCALE GENOMIC DNA]</scope>
    <source>
        <strain evidence="8 9">HPM-16</strain>
    </source>
</reference>
<dbReference type="AlphaFoldDB" id="A0A437Q7A1"/>
<evidence type="ECO:0000313" key="8">
    <source>
        <dbReference type="EMBL" id="RVU30253.1"/>
    </source>
</evidence>
<evidence type="ECO:0000256" key="4">
    <source>
        <dbReference type="ARBA" id="ARBA00023143"/>
    </source>
</evidence>
<keyword evidence="4 5" id="KW-0975">Bacterial flagellum</keyword>
<dbReference type="InterPro" id="IPR003481">
    <property type="entry name" value="FliD_N"/>
</dbReference>
<protein>
    <recommendedName>
        <fullName evidence="5">Flagellar hook-associated protein 2</fullName>
        <shortName evidence="5">HAP2</shortName>
    </recommendedName>
    <alternativeName>
        <fullName evidence="5">Flagellar cap protein</fullName>
    </alternativeName>
</protein>
<dbReference type="RefSeq" id="WP_127694449.1">
    <property type="nucleotide sequence ID" value="NZ_SACQ01000005.1"/>
</dbReference>
<evidence type="ECO:0000259" key="6">
    <source>
        <dbReference type="Pfam" id="PF02465"/>
    </source>
</evidence>
<evidence type="ECO:0000256" key="3">
    <source>
        <dbReference type="ARBA" id="ARBA00023054"/>
    </source>
</evidence>
<sequence>MDTNIISALGGGSGIDTKKLVSQLVEVEKAPQQNRIDSQKEKLQSQISAYGLLKSSLSEFQNALAPLSNNDTFNARSVAFPETGTVTPNSLDANAQVGTYQLGVESTAQSQSLAVNTSFADANAAMNVAGNLTIKLGEWTYDGSNNPQSFTENEAQKSLTIEVVAEDSLQDLADKINAADSNVQASVLLVDGEHQLLLSGPSGKANALEVTNDNSQLDIFSYNASNHANVTQTQQARDAEITINGLTVFRESNEIDDVIPGLSFTLNKAEPDETFTFSISQDKGTAEQAIRDFVTAYNSLYETAKNLTGLTTDEETNETTAGNLSTDGAAKAVIAQLRSMMTGAVAGVDGSNSLSSIGIRTQLDGTLELTDDFSNAVSDNFAVLQNIFAPQTSSSTNQVDVTIGNYAGNTVPGSYTGTVTAPPTKGTVRSDIPFAAFTTGAGDNTFSIAVDGTTSGVLELSGTFNTAEELRVELQSLINNDKALKDAGNFVDVVVDGGQIQLVSRTYGSSSKVVFETAGAEFATNTGLSESSSSVIGNDVQGTINGEPAFGAGEILLAKIDSDPYGLNFAVKEGMTGDFSFTFSRGLSSELNRLIDGFLGDNGAINSREENINRQIKGLATDQENLDRRMTIYQTRLTQQYLAMERVVASLNTTSDSLNGLTDRLPFTAKSS</sequence>
<comment type="subunit">
    <text evidence="2 5">Homopentamer.</text>
</comment>
<dbReference type="InterPro" id="IPR010810">
    <property type="entry name" value="Flagellin_hook_IN_motif"/>
</dbReference>
<dbReference type="InterPro" id="IPR040026">
    <property type="entry name" value="FliD"/>
</dbReference>
<comment type="subcellular location">
    <subcellularLocation>
        <location evidence="5">Secreted</location>
    </subcellularLocation>
    <subcellularLocation>
        <location evidence="5">Bacterial flagellum</location>
    </subcellularLocation>
</comment>
<name>A0A437Q7A1_9GAMM</name>
<comment type="similarity">
    <text evidence="1 5">Belongs to the FliD family.</text>
</comment>
<dbReference type="GO" id="GO:0009424">
    <property type="term" value="C:bacterial-type flagellum hook"/>
    <property type="evidence" value="ECO:0007669"/>
    <property type="project" value="UniProtKB-UniRule"/>
</dbReference>
<evidence type="ECO:0000313" key="9">
    <source>
        <dbReference type="Proteomes" id="UP000282818"/>
    </source>
</evidence>
<keyword evidence="3" id="KW-0175">Coiled coil</keyword>
<dbReference type="PANTHER" id="PTHR30288:SF0">
    <property type="entry name" value="FLAGELLAR HOOK-ASSOCIATED PROTEIN 2"/>
    <property type="match status" value="1"/>
</dbReference>
<evidence type="ECO:0000256" key="5">
    <source>
        <dbReference type="RuleBase" id="RU362066"/>
    </source>
</evidence>
<dbReference type="PANTHER" id="PTHR30288">
    <property type="entry name" value="FLAGELLAR CAP/ASSEMBLY PROTEIN FLID"/>
    <property type="match status" value="1"/>
</dbReference>
<dbReference type="EMBL" id="SACQ01000005">
    <property type="protein sequence ID" value="RVU30253.1"/>
    <property type="molecule type" value="Genomic_DNA"/>
</dbReference>
<dbReference type="GO" id="GO:0007155">
    <property type="term" value="P:cell adhesion"/>
    <property type="evidence" value="ECO:0007669"/>
    <property type="project" value="InterPro"/>
</dbReference>
<feature type="domain" description="Flagellar hook-associated protein 2 C-terminal" evidence="7">
    <location>
        <begin position="236"/>
        <end position="411"/>
    </location>
</feature>
<evidence type="ECO:0000259" key="7">
    <source>
        <dbReference type="Pfam" id="PF07195"/>
    </source>
</evidence>
<keyword evidence="8" id="KW-0966">Cell projection</keyword>
<feature type="domain" description="Flagellar hook-associated protein 2 C-terminal" evidence="7">
    <location>
        <begin position="583"/>
        <end position="652"/>
    </location>
</feature>